<name>A0ABT8C184_9VIBR</name>
<dbReference type="Pfam" id="PF07152">
    <property type="entry name" value="YaeQ"/>
    <property type="match status" value="1"/>
</dbReference>
<dbReference type="PIRSF" id="PIRSF011484">
    <property type="entry name" value="YaeQ"/>
    <property type="match status" value="1"/>
</dbReference>
<accession>A0ABT8C184</accession>
<dbReference type="SUPFAM" id="SSF52980">
    <property type="entry name" value="Restriction endonuclease-like"/>
    <property type="match status" value="1"/>
</dbReference>
<evidence type="ECO:0000313" key="2">
    <source>
        <dbReference type="Proteomes" id="UP001238540"/>
    </source>
</evidence>
<dbReference type="Gene3D" id="3.10.640.10">
    <property type="entry name" value="Restriction endonuclease-like alpha-beta roll domain"/>
    <property type="match status" value="1"/>
</dbReference>
<comment type="caution">
    <text evidence="1">The sequence shown here is derived from an EMBL/GenBank/DDBJ whole genome shotgun (WGS) entry which is preliminary data.</text>
</comment>
<dbReference type="InterPro" id="IPR038590">
    <property type="entry name" value="YaeQ_sf"/>
</dbReference>
<organism evidence="1 2">
    <name type="scientific">Vibrio ostreicida</name>
    <dbReference type="NCBI Taxonomy" id="526588"/>
    <lineage>
        <taxon>Bacteria</taxon>
        <taxon>Pseudomonadati</taxon>
        <taxon>Pseudomonadota</taxon>
        <taxon>Gammaproteobacteria</taxon>
        <taxon>Vibrionales</taxon>
        <taxon>Vibrionaceae</taxon>
        <taxon>Vibrio</taxon>
    </lineage>
</organism>
<dbReference type="InterPro" id="IPR009822">
    <property type="entry name" value="YaeQ"/>
</dbReference>
<protein>
    <submittedName>
        <fullName evidence="1">YaeQ family protein</fullName>
    </submittedName>
</protein>
<dbReference type="PANTHER" id="PTHR38784">
    <property type="entry name" value="SUCROSE PHOSPHORYLASE"/>
    <property type="match status" value="1"/>
</dbReference>
<reference evidence="2" key="1">
    <citation type="journal article" date="2019" name="Int. J. Syst. Evol. Microbiol.">
        <title>The Global Catalogue of Microorganisms (GCM) 10K type strain sequencing project: providing services to taxonomists for standard genome sequencing and annotation.</title>
        <authorList>
            <consortium name="The Broad Institute Genomics Platform"/>
            <consortium name="The Broad Institute Genome Sequencing Center for Infectious Disease"/>
            <person name="Wu L."/>
            <person name="Ma J."/>
        </authorList>
    </citation>
    <scope>NUCLEOTIDE SEQUENCE [LARGE SCALE GENOMIC DNA]</scope>
    <source>
        <strain evidence="2">CECT 7398</strain>
    </source>
</reference>
<dbReference type="Proteomes" id="UP001238540">
    <property type="component" value="Unassembled WGS sequence"/>
</dbReference>
<keyword evidence="2" id="KW-1185">Reference proteome</keyword>
<dbReference type="PANTHER" id="PTHR38784:SF1">
    <property type="entry name" value="SUCROSE PHOSPHORYLASE"/>
    <property type="match status" value="1"/>
</dbReference>
<evidence type="ECO:0000313" key="1">
    <source>
        <dbReference type="EMBL" id="MDN3612419.1"/>
    </source>
</evidence>
<dbReference type="RefSeq" id="WP_076589708.1">
    <property type="nucleotide sequence ID" value="NZ_JABEYA020000010.1"/>
</dbReference>
<dbReference type="InterPro" id="IPR011335">
    <property type="entry name" value="Restrct_endonuc-II-like"/>
</dbReference>
<proteinExistence type="predicted"/>
<gene>
    <name evidence="1" type="ORF">QWZ16_22735</name>
</gene>
<dbReference type="EMBL" id="JAUFQC010000027">
    <property type="protein sequence ID" value="MDN3612419.1"/>
    <property type="molecule type" value="Genomic_DNA"/>
</dbReference>
<sequence>MALKPTIYKFRLSLSDTNRDVYDTPQLTIALHPSETTARMMARVLAYCVNYHPELTFTKGLSSIEEPDLWQKALDDTIIHWIDVGEPSLDRIKKSTRLAKRVDVFTFNSKSDVWWEQTKNKVHQYDAHIYRFNPSHIEALSDIVERGMELSVMITGTSLFIDCDKGSFEVHLDTLQSND</sequence>
<dbReference type="SMART" id="SM01322">
    <property type="entry name" value="YaeQ"/>
    <property type="match status" value="1"/>
</dbReference>